<protein>
    <recommendedName>
        <fullName evidence="6">Phytocyanin domain-containing protein</fullName>
    </recommendedName>
</protein>
<dbReference type="Gene3D" id="2.60.40.420">
    <property type="entry name" value="Cupredoxins - blue copper proteins"/>
    <property type="match status" value="1"/>
</dbReference>
<dbReference type="EMBL" id="CP144697">
    <property type="protein sequence ID" value="WVZ13385.1"/>
    <property type="molecule type" value="Genomic_DNA"/>
</dbReference>
<evidence type="ECO:0000313" key="8">
    <source>
        <dbReference type="Proteomes" id="UP001374535"/>
    </source>
</evidence>
<dbReference type="InterPro" id="IPR039391">
    <property type="entry name" value="Phytocyanin-like"/>
</dbReference>
<comment type="similarity">
    <text evidence="4">Belongs to the early nodulin-like (ENODL) family.</text>
</comment>
<keyword evidence="2" id="KW-1015">Disulfide bond</keyword>
<evidence type="ECO:0000256" key="2">
    <source>
        <dbReference type="ARBA" id="ARBA00023157"/>
    </source>
</evidence>
<organism evidence="7 8">
    <name type="scientific">Vigna mungo</name>
    <name type="common">Black gram</name>
    <name type="synonym">Phaseolus mungo</name>
    <dbReference type="NCBI Taxonomy" id="3915"/>
    <lineage>
        <taxon>Eukaryota</taxon>
        <taxon>Viridiplantae</taxon>
        <taxon>Streptophyta</taxon>
        <taxon>Embryophyta</taxon>
        <taxon>Tracheophyta</taxon>
        <taxon>Spermatophyta</taxon>
        <taxon>Magnoliopsida</taxon>
        <taxon>eudicotyledons</taxon>
        <taxon>Gunneridae</taxon>
        <taxon>Pentapetalae</taxon>
        <taxon>rosids</taxon>
        <taxon>fabids</taxon>
        <taxon>Fabales</taxon>
        <taxon>Fabaceae</taxon>
        <taxon>Papilionoideae</taxon>
        <taxon>50 kb inversion clade</taxon>
        <taxon>NPAAA clade</taxon>
        <taxon>indigoferoid/millettioid clade</taxon>
        <taxon>Phaseoleae</taxon>
        <taxon>Vigna</taxon>
    </lineage>
</organism>
<sequence length="169" mass="18843">MEEHDGGDGECNDDGVVVIGGDGKSGWNNNHDVNYTEWSAQEHVYVGDWLLFTFDKRYFNVLEVNKTSYENCIDREFIRNVTRGGRDVVQMTEAKTYYYLSGGGYCFHGMKVAVHVQQHPAIAPAPSMPVSASPLLSLSSSSCISIILVNVLYYVNFLFMDGSCQLSFS</sequence>
<evidence type="ECO:0000313" key="7">
    <source>
        <dbReference type="EMBL" id="WVZ13385.1"/>
    </source>
</evidence>
<keyword evidence="8" id="KW-1185">Reference proteome</keyword>
<reference evidence="7 8" key="1">
    <citation type="journal article" date="2023" name="Life. Sci Alliance">
        <title>Evolutionary insights into 3D genome organization and epigenetic landscape of Vigna mungo.</title>
        <authorList>
            <person name="Junaid A."/>
            <person name="Singh B."/>
            <person name="Bhatia S."/>
        </authorList>
    </citation>
    <scope>NUCLEOTIDE SEQUENCE [LARGE SCALE GENOMIC DNA]</scope>
    <source>
        <strain evidence="7">Urdbean</strain>
    </source>
</reference>
<dbReference type="Proteomes" id="UP001374535">
    <property type="component" value="Chromosome 4"/>
</dbReference>
<feature type="domain" description="Phytocyanin" evidence="6">
    <location>
        <begin position="16"/>
        <end position="118"/>
    </location>
</feature>
<dbReference type="InterPro" id="IPR003245">
    <property type="entry name" value="Phytocyanin_dom"/>
</dbReference>
<dbReference type="InterPro" id="IPR008972">
    <property type="entry name" value="Cupredoxin"/>
</dbReference>
<evidence type="ECO:0000256" key="1">
    <source>
        <dbReference type="ARBA" id="ARBA00022729"/>
    </source>
</evidence>
<keyword evidence="3" id="KW-0325">Glycoprotein</keyword>
<evidence type="ECO:0000256" key="4">
    <source>
        <dbReference type="ARBA" id="ARBA00035011"/>
    </source>
</evidence>
<evidence type="ECO:0000256" key="3">
    <source>
        <dbReference type="ARBA" id="ARBA00023180"/>
    </source>
</evidence>
<accession>A0AAQ3NP41</accession>
<dbReference type="FunFam" id="2.60.40.420:FF:000018">
    <property type="entry name" value="Lamin-like protein"/>
    <property type="match status" value="1"/>
</dbReference>
<dbReference type="AlphaFoldDB" id="A0AAQ3NP41"/>
<dbReference type="PROSITE" id="PS51485">
    <property type="entry name" value="PHYTOCYANIN"/>
    <property type="match status" value="1"/>
</dbReference>
<keyword evidence="1" id="KW-0732">Signal</keyword>
<dbReference type="Pfam" id="PF02298">
    <property type="entry name" value="Cu_bind_like"/>
    <property type="match status" value="1"/>
</dbReference>
<dbReference type="PANTHER" id="PTHR33021:SF385">
    <property type="entry name" value="PHYTOCYANIN DOMAIN-CONTAINING PROTEIN"/>
    <property type="match status" value="1"/>
</dbReference>
<dbReference type="GO" id="GO:0009055">
    <property type="term" value="F:electron transfer activity"/>
    <property type="evidence" value="ECO:0007669"/>
    <property type="project" value="InterPro"/>
</dbReference>
<gene>
    <name evidence="7" type="ORF">V8G54_010951</name>
</gene>
<comment type="function">
    <text evidence="5">May act as a carbohydrate transporter.</text>
</comment>
<dbReference type="PANTHER" id="PTHR33021">
    <property type="entry name" value="BLUE COPPER PROTEIN"/>
    <property type="match status" value="1"/>
</dbReference>
<evidence type="ECO:0000256" key="5">
    <source>
        <dbReference type="ARBA" id="ARBA00037626"/>
    </source>
</evidence>
<evidence type="ECO:0000259" key="6">
    <source>
        <dbReference type="PROSITE" id="PS51485"/>
    </source>
</evidence>
<proteinExistence type="inferred from homology"/>
<dbReference type="GO" id="GO:0005886">
    <property type="term" value="C:plasma membrane"/>
    <property type="evidence" value="ECO:0007669"/>
    <property type="project" value="TreeGrafter"/>
</dbReference>
<name>A0AAQ3NP41_VIGMU</name>
<dbReference type="SUPFAM" id="SSF49503">
    <property type="entry name" value="Cupredoxins"/>
    <property type="match status" value="1"/>
</dbReference>